<proteinExistence type="predicted"/>
<evidence type="ECO:0008006" key="3">
    <source>
        <dbReference type="Google" id="ProtNLM"/>
    </source>
</evidence>
<comment type="caution">
    <text evidence="1">The sequence shown here is derived from an EMBL/GenBank/DDBJ whole genome shotgun (WGS) entry which is preliminary data.</text>
</comment>
<evidence type="ECO:0000313" key="2">
    <source>
        <dbReference type="Proteomes" id="UP001240447"/>
    </source>
</evidence>
<dbReference type="Proteomes" id="UP001240447">
    <property type="component" value="Unassembled WGS sequence"/>
</dbReference>
<gene>
    <name evidence="1" type="ORF">J2S59_000613</name>
</gene>
<accession>A0ABT9NK68</accession>
<protein>
    <recommendedName>
        <fullName evidence="3">IS21 family transposase</fullName>
    </recommendedName>
</protein>
<evidence type="ECO:0000313" key="1">
    <source>
        <dbReference type="EMBL" id="MDP9820804.1"/>
    </source>
</evidence>
<keyword evidence="2" id="KW-1185">Reference proteome</keyword>
<name>A0ABT9NK68_9ACTN</name>
<sequence>MKSAEEIMEILDAYDLTGSLRDAGELAGCSHHTVKHYVERRAAGGELDKAATRPQLIDDYLAKVEEWVERSHGKVRADVAHEKLVALGYKGSERTTRRAVAKVKKSYRAGRVRVHRPWVTEPGMWLQYDYGDGPDPASKGGTEAS</sequence>
<reference evidence="1 2" key="1">
    <citation type="submission" date="2023-07" db="EMBL/GenBank/DDBJ databases">
        <title>Sequencing the genomes of 1000 actinobacteria strains.</title>
        <authorList>
            <person name="Klenk H.-P."/>
        </authorList>
    </citation>
    <scope>NUCLEOTIDE SEQUENCE [LARGE SCALE GENOMIC DNA]</scope>
    <source>
        <strain evidence="1 2">GD13</strain>
    </source>
</reference>
<dbReference type="EMBL" id="JAUSQM010000001">
    <property type="protein sequence ID" value="MDP9820804.1"/>
    <property type="molecule type" value="Genomic_DNA"/>
</dbReference>
<organism evidence="1 2">
    <name type="scientific">Nocardioides massiliensis</name>
    <dbReference type="NCBI Taxonomy" id="1325935"/>
    <lineage>
        <taxon>Bacteria</taxon>
        <taxon>Bacillati</taxon>
        <taxon>Actinomycetota</taxon>
        <taxon>Actinomycetes</taxon>
        <taxon>Propionibacteriales</taxon>
        <taxon>Nocardioidaceae</taxon>
        <taxon>Nocardioides</taxon>
    </lineage>
</organism>